<sequence>TKAYEAFKKHTKDIDIIIEHDLIFQGWFLPYCMAIHKLAEETDIKWFHWIHSVPSQRPTDCKYPHNLRYTLPKNSKLVYLNNFHIIRVAEAYGVFPKDVRVVYNPVDPRLFWNLHPLVEQLIDKYDLLSADIIQTYPLSTPRMVAGKGLNTVIDIFAKLKGQGKNIRLIVCNAHANDRREKQLIAETISYASQKGLNQTELIFTSLEDISKYEPGVPREVVSQLFQLSNLFVFPSISENCSLILLEAMLSGNLLVLNESVGSMKEFGKGNALYFKFGGIDEQINYDDKEKFMEDVAKIINSELTVNKSIKVANQIKQNFNYDKIFKDQIEPLFYEM</sequence>
<dbReference type="PANTHER" id="PTHR46401">
    <property type="entry name" value="GLYCOSYLTRANSFERASE WBBK-RELATED"/>
    <property type="match status" value="1"/>
</dbReference>
<dbReference type="AlphaFoldDB" id="A0A0F8ZR31"/>
<comment type="caution">
    <text evidence="2">The sequence shown here is derived from an EMBL/GenBank/DDBJ whole genome shotgun (WGS) entry which is preliminary data.</text>
</comment>
<dbReference type="SUPFAM" id="SSF53756">
    <property type="entry name" value="UDP-Glycosyltransferase/glycogen phosphorylase"/>
    <property type="match status" value="1"/>
</dbReference>
<organism evidence="2">
    <name type="scientific">marine sediment metagenome</name>
    <dbReference type="NCBI Taxonomy" id="412755"/>
    <lineage>
        <taxon>unclassified sequences</taxon>
        <taxon>metagenomes</taxon>
        <taxon>ecological metagenomes</taxon>
    </lineage>
</organism>
<name>A0A0F8ZR31_9ZZZZ</name>
<dbReference type="PANTHER" id="PTHR46401:SF8">
    <property type="entry name" value="BLL6006 PROTEIN"/>
    <property type="match status" value="1"/>
</dbReference>
<reference evidence="2" key="1">
    <citation type="journal article" date="2015" name="Nature">
        <title>Complex archaea that bridge the gap between prokaryotes and eukaryotes.</title>
        <authorList>
            <person name="Spang A."/>
            <person name="Saw J.H."/>
            <person name="Jorgensen S.L."/>
            <person name="Zaremba-Niedzwiedzka K."/>
            <person name="Martijn J."/>
            <person name="Lind A.E."/>
            <person name="van Eijk R."/>
            <person name="Schleper C."/>
            <person name="Guy L."/>
            <person name="Ettema T.J."/>
        </authorList>
    </citation>
    <scope>NUCLEOTIDE SEQUENCE</scope>
</reference>
<dbReference type="CDD" id="cd03801">
    <property type="entry name" value="GT4_PimA-like"/>
    <property type="match status" value="1"/>
</dbReference>
<dbReference type="GO" id="GO:0016757">
    <property type="term" value="F:glycosyltransferase activity"/>
    <property type="evidence" value="ECO:0007669"/>
    <property type="project" value="InterPro"/>
</dbReference>
<dbReference type="Gene3D" id="3.40.50.2000">
    <property type="entry name" value="Glycogen Phosphorylase B"/>
    <property type="match status" value="2"/>
</dbReference>
<dbReference type="Pfam" id="PF00534">
    <property type="entry name" value="Glycos_transf_1"/>
    <property type="match status" value="1"/>
</dbReference>
<feature type="non-terminal residue" evidence="2">
    <location>
        <position position="1"/>
    </location>
</feature>
<dbReference type="EMBL" id="LAZR01046528">
    <property type="protein sequence ID" value="KKK96342.1"/>
    <property type="molecule type" value="Genomic_DNA"/>
</dbReference>
<accession>A0A0F8ZR31</accession>
<proteinExistence type="predicted"/>
<protein>
    <recommendedName>
        <fullName evidence="1">Glycosyl transferase family 1 domain-containing protein</fullName>
    </recommendedName>
</protein>
<dbReference type="InterPro" id="IPR001296">
    <property type="entry name" value="Glyco_trans_1"/>
</dbReference>
<gene>
    <name evidence="2" type="ORF">LCGC14_2663730</name>
</gene>
<evidence type="ECO:0000313" key="2">
    <source>
        <dbReference type="EMBL" id="KKK96342.1"/>
    </source>
</evidence>
<evidence type="ECO:0000259" key="1">
    <source>
        <dbReference type="Pfam" id="PF00534"/>
    </source>
</evidence>
<feature type="domain" description="Glycosyl transferase family 1" evidence="1">
    <location>
        <begin position="138"/>
        <end position="266"/>
    </location>
</feature>